<reference evidence="1" key="1">
    <citation type="submission" date="2021-06" db="EMBL/GenBank/DDBJ databases">
        <authorList>
            <person name="Kallberg Y."/>
            <person name="Tangrot J."/>
            <person name="Rosling A."/>
        </authorList>
    </citation>
    <scope>NUCLEOTIDE SEQUENCE</scope>
    <source>
        <strain evidence="1">BR232B</strain>
    </source>
</reference>
<dbReference type="AlphaFoldDB" id="A0A9N9CQ32"/>
<dbReference type="OrthoDB" id="2439067at2759"/>
<evidence type="ECO:0000313" key="1">
    <source>
        <dbReference type="EMBL" id="CAG8608059.1"/>
    </source>
</evidence>
<name>A0A9N9CQ32_9GLOM</name>
<protein>
    <submittedName>
        <fullName evidence="1">789_t:CDS:1</fullName>
    </submittedName>
</protein>
<organism evidence="1 2">
    <name type="scientific">Paraglomus brasilianum</name>
    <dbReference type="NCBI Taxonomy" id="144538"/>
    <lineage>
        <taxon>Eukaryota</taxon>
        <taxon>Fungi</taxon>
        <taxon>Fungi incertae sedis</taxon>
        <taxon>Mucoromycota</taxon>
        <taxon>Glomeromycotina</taxon>
        <taxon>Glomeromycetes</taxon>
        <taxon>Paraglomerales</taxon>
        <taxon>Paraglomeraceae</taxon>
        <taxon>Paraglomus</taxon>
    </lineage>
</organism>
<sequence length="167" mass="18628">MTHFGVDQVMRCYGSYLGRQSDEESHELLQQHGERVAAGTESASCLNKKLPLFPVSCREQGTEVDVGLCGAGISFRVSKGLFTGNKYKVESDGDVSVHVNDVKFLCAKIPVTFNDFEDFSKGIVDLMNWQTDVLLTVKKINKAWETKNDGIHITLIQDTPPKMDKTR</sequence>
<dbReference type="Proteomes" id="UP000789739">
    <property type="component" value="Unassembled WGS sequence"/>
</dbReference>
<comment type="caution">
    <text evidence="1">The sequence shown here is derived from an EMBL/GenBank/DDBJ whole genome shotgun (WGS) entry which is preliminary data.</text>
</comment>
<proteinExistence type="predicted"/>
<feature type="non-terminal residue" evidence="1">
    <location>
        <position position="1"/>
    </location>
</feature>
<dbReference type="EMBL" id="CAJVPI010001341">
    <property type="protein sequence ID" value="CAG8608059.1"/>
    <property type="molecule type" value="Genomic_DNA"/>
</dbReference>
<keyword evidence="2" id="KW-1185">Reference proteome</keyword>
<evidence type="ECO:0000313" key="2">
    <source>
        <dbReference type="Proteomes" id="UP000789739"/>
    </source>
</evidence>
<accession>A0A9N9CQ32</accession>
<gene>
    <name evidence="1" type="ORF">PBRASI_LOCUS8011</name>
</gene>